<dbReference type="Proteomes" id="UP000309038">
    <property type="component" value="Unassembled WGS sequence"/>
</dbReference>
<name>A0A4S4KQR6_9APHY</name>
<feature type="transmembrane region" description="Helical" evidence="2">
    <location>
        <begin position="114"/>
        <end position="134"/>
    </location>
</feature>
<feature type="compositionally biased region" description="Basic and acidic residues" evidence="1">
    <location>
        <begin position="320"/>
        <end position="332"/>
    </location>
</feature>
<feature type="region of interest" description="Disordered" evidence="1">
    <location>
        <begin position="308"/>
        <end position="339"/>
    </location>
</feature>
<keyword evidence="2" id="KW-0812">Transmembrane</keyword>
<organism evidence="3 4">
    <name type="scientific">Hermanssonia centrifuga</name>
    <dbReference type="NCBI Taxonomy" id="98765"/>
    <lineage>
        <taxon>Eukaryota</taxon>
        <taxon>Fungi</taxon>
        <taxon>Dikarya</taxon>
        <taxon>Basidiomycota</taxon>
        <taxon>Agaricomycotina</taxon>
        <taxon>Agaricomycetes</taxon>
        <taxon>Polyporales</taxon>
        <taxon>Meruliaceae</taxon>
        <taxon>Hermanssonia</taxon>
    </lineage>
</organism>
<dbReference type="EMBL" id="SGPJ01000035">
    <property type="protein sequence ID" value="THH00962.1"/>
    <property type="molecule type" value="Genomic_DNA"/>
</dbReference>
<feature type="transmembrane region" description="Helical" evidence="2">
    <location>
        <begin position="221"/>
        <end position="243"/>
    </location>
</feature>
<feature type="transmembrane region" description="Helical" evidence="2">
    <location>
        <begin position="154"/>
        <end position="177"/>
    </location>
</feature>
<accession>A0A4S4KQR6</accession>
<reference evidence="3 4" key="1">
    <citation type="submission" date="2019-02" db="EMBL/GenBank/DDBJ databases">
        <title>Genome sequencing of the rare red list fungi Phlebia centrifuga.</title>
        <authorList>
            <person name="Buettner E."/>
            <person name="Kellner H."/>
        </authorList>
    </citation>
    <scope>NUCLEOTIDE SEQUENCE [LARGE SCALE GENOMIC DNA]</scope>
    <source>
        <strain evidence="3 4">DSM 108282</strain>
    </source>
</reference>
<evidence type="ECO:0000313" key="4">
    <source>
        <dbReference type="Proteomes" id="UP000309038"/>
    </source>
</evidence>
<proteinExistence type="predicted"/>
<gene>
    <name evidence="3" type="ORF">EW026_g1651</name>
</gene>
<feature type="transmembrane region" description="Helical" evidence="2">
    <location>
        <begin position="189"/>
        <end position="215"/>
    </location>
</feature>
<comment type="caution">
    <text evidence="3">The sequence shown here is derived from an EMBL/GenBank/DDBJ whole genome shotgun (WGS) entry which is preliminary data.</text>
</comment>
<keyword evidence="2" id="KW-1133">Transmembrane helix</keyword>
<dbReference type="AlphaFoldDB" id="A0A4S4KQR6"/>
<keyword evidence="4" id="KW-1185">Reference proteome</keyword>
<evidence type="ECO:0000256" key="2">
    <source>
        <dbReference type="SAM" id="Phobius"/>
    </source>
</evidence>
<feature type="transmembrane region" description="Helical" evidence="2">
    <location>
        <begin position="53"/>
        <end position="71"/>
    </location>
</feature>
<protein>
    <recommendedName>
        <fullName evidence="5">Transmembrane protein</fullName>
    </recommendedName>
</protein>
<evidence type="ECO:0000256" key="1">
    <source>
        <dbReference type="SAM" id="MobiDB-lite"/>
    </source>
</evidence>
<sequence>MVNWQSPAEVAKDGQAFDRLMHCLLGLYIWEFATSLSFDWDVVTGKKKFRWPLIFYFANRYFLLFALIGMYRDRPKRHRALYTYNQIFGNAAIGLASINLSLRTIAVWSQSKVLIVFLVLVIMGHWSMLLHGILLKAVWVEGTGCVIVNTSNTLLAATFIYSMCFDLTVLVLTGIKLALPTKSSERSKLVTLIFGDGLIFFIIAFLANLLATIFMLLNLNAVMSIIANVPAAIASTIVACRAVRRLTNYTSQGAEIFSSTQASTLAFTRSRRSRLVPSVSFGDKKLDGVHVQMETFATDDSPSVRYDSTGKVETGGIVDPETHMSSDFKRPNGDYFSAA</sequence>
<evidence type="ECO:0000313" key="3">
    <source>
        <dbReference type="EMBL" id="THH00962.1"/>
    </source>
</evidence>
<keyword evidence="2" id="KW-0472">Membrane</keyword>
<evidence type="ECO:0008006" key="5">
    <source>
        <dbReference type="Google" id="ProtNLM"/>
    </source>
</evidence>